<comment type="caution">
    <text evidence="1">The sequence shown here is derived from an EMBL/GenBank/DDBJ whole genome shotgun (WGS) entry which is preliminary data.</text>
</comment>
<name>A0ABD2MM19_9CUCU</name>
<organism evidence="1 2">
    <name type="scientific">Cryptolaemus montrouzieri</name>
    <dbReference type="NCBI Taxonomy" id="559131"/>
    <lineage>
        <taxon>Eukaryota</taxon>
        <taxon>Metazoa</taxon>
        <taxon>Ecdysozoa</taxon>
        <taxon>Arthropoda</taxon>
        <taxon>Hexapoda</taxon>
        <taxon>Insecta</taxon>
        <taxon>Pterygota</taxon>
        <taxon>Neoptera</taxon>
        <taxon>Endopterygota</taxon>
        <taxon>Coleoptera</taxon>
        <taxon>Polyphaga</taxon>
        <taxon>Cucujiformia</taxon>
        <taxon>Coccinelloidea</taxon>
        <taxon>Coccinellidae</taxon>
        <taxon>Scymninae</taxon>
        <taxon>Scymnini</taxon>
        <taxon>Cryptolaemus</taxon>
    </lineage>
</organism>
<keyword evidence="2" id="KW-1185">Reference proteome</keyword>
<gene>
    <name evidence="1" type="ORF">HHI36_011544</name>
</gene>
<feature type="non-terminal residue" evidence="1">
    <location>
        <position position="1"/>
    </location>
</feature>
<sequence length="59" mass="6438">DYQPETGLVLYPPLVLMAKILQRLGIGAMSNAVGKALWRSVLHKQFAEVLVKSVICACP</sequence>
<reference evidence="1 2" key="1">
    <citation type="journal article" date="2021" name="BMC Biol.">
        <title>Horizontally acquired antibacterial genes associated with adaptive radiation of ladybird beetles.</title>
        <authorList>
            <person name="Li H.S."/>
            <person name="Tang X.F."/>
            <person name="Huang Y.H."/>
            <person name="Xu Z.Y."/>
            <person name="Chen M.L."/>
            <person name="Du X.Y."/>
            <person name="Qiu B.Y."/>
            <person name="Chen P.T."/>
            <person name="Zhang W."/>
            <person name="Slipinski A."/>
            <person name="Escalona H.E."/>
            <person name="Waterhouse R.M."/>
            <person name="Zwick A."/>
            <person name="Pang H."/>
        </authorList>
    </citation>
    <scope>NUCLEOTIDE SEQUENCE [LARGE SCALE GENOMIC DNA]</scope>
    <source>
        <strain evidence="1">SYSU2018</strain>
    </source>
</reference>
<accession>A0ABD2MM19</accession>
<dbReference type="Proteomes" id="UP001516400">
    <property type="component" value="Unassembled WGS sequence"/>
</dbReference>
<proteinExistence type="predicted"/>
<evidence type="ECO:0000313" key="2">
    <source>
        <dbReference type="Proteomes" id="UP001516400"/>
    </source>
</evidence>
<dbReference type="AlphaFoldDB" id="A0ABD2MM19"/>
<protein>
    <submittedName>
        <fullName evidence="1">Uncharacterized protein</fullName>
    </submittedName>
</protein>
<dbReference type="EMBL" id="JABFTP020000001">
    <property type="protein sequence ID" value="KAL3267415.1"/>
    <property type="molecule type" value="Genomic_DNA"/>
</dbReference>
<evidence type="ECO:0000313" key="1">
    <source>
        <dbReference type="EMBL" id="KAL3267415.1"/>
    </source>
</evidence>